<evidence type="ECO:0008006" key="3">
    <source>
        <dbReference type="Google" id="ProtNLM"/>
    </source>
</evidence>
<protein>
    <recommendedName>
        <fullName evidence="3">Plasmid related protein</fullName>
    </recommendedName>
</protein>
<name>B6ET05_ALISL</name>
<evidence type="ECO:0000313" key="1">
    <source>
        <dbReference type="EMBL" id="CAQ81893.1"/>
    </source>
</evidence>
<keyword evidence="1" id="KW-0614">Plasmid</keyword>
<accession>B6ET05</accession>
<reference evidence="1 2" key="1">
    <citation type="journal article" date="2008" name="BMC Genomics">
        <title>The genome sequence of the fish pathogen Aliivibrio salmonicida strain LFI1238 shows extensive evidence of gene decay.</title>
        <authorList>
            <person name="Hjerde E."/>
            <person name="Lorentzen M.S."/>
            <person name="Holden M.T."/>
            <person name="Seeger K."/>
            <person name="Paulsen S."/>
            <person name="Bason N."/>
            <person name="Churcher C."/>
            <person name="Harris D."/>
            <person name="Norbertczak H."/>
            <person name="Quail M.A."/>
            <person name="Sanders S."/>
            <person name="Thurston S."/>
            <person name="Parkhill J."/>
            <person name="Willassen N.P."/>
            <person name="Thomson N.R."/>
        </authorList>
    </citation>
    <scope>NUCLEOTIDE SEQUENCE [LARGE SCALE GENOMIC DNA]</scope>
    <source>
        <strain evidence="1 2">LFI1238</strain>
    </source>
</reference>
<dbReference type="KEGG" id="vsa:VSAL_p840_34"/>
<gene>
    <name evidence="1" type="ordered locus">VSAL_p840_34</name>
</gene>
<dbReference type="EMBL" id="FM178381">
    <property type="protein sequence ID" value="CAQ81893.1"/>
    <property type="molecule type" value="Genomic_DNA"/>
</dbReference>
<evidence type="ECO:0000313" key="2">
    <source>
        <dbReference type="Proteomes" id="UP000001730"/>
    </source>
</evidence>
<dbReference type="HOGENOM" id="CLU_1369711_0_0_6"/>
<keyword evidence="2" id="KW-1185">Reference proteome</keyword>
<dbReference type="AlphaFoldDB" id="B6ET05"/>
<proteinExistence type="predicted"/>
<sequence>MLVIVAITFMSHCFLCVCFHIRLATSCKSFLITTYWSRVYKRYAPLSNRTMLRNRTVRRNEDENSLKHRKTAMTHSVAINSTITKETEAMQAKAGSSKNEIIQSKEQRIDPIPFFLGTVVLTQGINILCEGKHEAMDEFVKRHALCDWGTTAAEDGELNNEATHNGERIMSQYDFEGTTLWIVTDHDRRVTTILLPSEY</sequence>
<dbReference type="Proteomes" id="UP000001730">
    <property type="component" value="Plasmid pVSAL840"/>
</dbReference>
<geneLocation type="plasmid" evidence="1 2">
    <name>pVSAL840</name>
</geneLocation>
<organism evidence="1 2">
    <name type="scientific">Aliivibrio salmonicida (strain LFI1238)</name>
    <name type="common">Vibrio salmonicida (strain LFI1238)</name>
    <dbReference type="NCBI Taxonomy" id="316275"/>
    <lineage>
        <taxon>Bacteria</taxon>
        <taxon>Pseudomonadati</taxon>
        <taxon>Pseudomonadota</taxon>
        <taxon>Gammaproteobacteria</taxon>
        <taxon>Vibrionales</taxon>
        <taxon>Vibrionaceae</taxon>
        <taxon>Aliivibrio</taxon>
    </lineage>
</organism>